<dbReference type="InterPro" id="IPR050083">
    <property type="entry name" value="HtpX_protease"/>
</dbReference>
<feature type="transmembrane region" description="Helical" evidence="11">
    <location>
        <begin position="578"/>
        <end position="600"/>
    </location>
</feature>
<feature type="transmembrane region" description="Helical" evidence="11">
    <location>
        <begin position="209"/>
        <end position="230"/>
    </location>
</feature>
<dbReference type="EC" id="3.4.24.-" evidence="13"/>
<keyword evidence="4 11" id="KW-0812">Transmembrane</keyword>
<evidence type="ECO:0000256" key="7">
    <source>
        <dbReference type="ARBA" id="ARBA00022833"/>
    </source>
</evidence>
<feature type="transmembrane region" description="Helical" evidence="11">
    <location>
        <begin position="751"/>
        <end position="772"/>
    </location>
</feature>
<feature type="transmembrane region" description="Helical" evidence="11">
    <location>
        <begin position="646"/>
        <end position="669"/>
    </location>
</feature>
<dbReference type="Proteomes" id="UP000830115">
    <property type="component" value="Chromosome"/>
</dbReference>
<accession>A0ABY4MI63</accession>
<protein>
    <submittedName>
        <fullName evidence="13">M48 family metalloprotease</fullName>
        <ecNumber evidence="13">3.4.24.-</ecNumber>
    </submittedName>
</protein>
<evidence type="ECO:0000313" key="14">
    <source>
        <dbReference type="Proteomes" id="UP000830115"/>
    </source>
</evidence>
<dbReference type="GO" id="GO:0008237">
    <property type="term" value="F:metallopeptidase activity"/>
    <property type="evidence" value="ECO:0007669"/>
    <property type="project" value="UniProtKB-KW"/>
</dbReference>
<proteinExistence type="predicted"/>
<reference evidence="13" key="1">
    <citation type="submission" date="2021-10" db="EMBL/GenBank/DDBJ databases">
        <title>Streptomyces nigrumlapis sp.nov.,an antimicrobial producing actinobacterium isolated from Black Gobi rocks.</title>
        <authorList>
            <person name="Wen Y."/>
            <person name="Zhang W."/>
            <person name="Liu X.G."/>
        </authorList>
    </citation>
    <scope>NUCLEOTIDE SEQUENCE</scope>
    <source>
        <strain evidence="13">ST13-2-2</strain>
    </source>
</reference>
<evidence type="ECO:0000256" key="8">
    <source>
        <dbReference type="ARBA" id="ARBA00022989"/>
    </source>
</evidence>
<keyword evidence="7" id="KW-0862">Zinc</keyword>
<evidence type="ECO:0000256" key="4">
    <source>
        <dbReference type="ARBA" id="ARBA00022692"/>
    </source>
</evidence>
<dbReference type="PANTHER" id="PTHR43221:SF2">
    <property type="entry name" value="PROTEASE HTPX HOMOLOG"/>
    <property type="match status" value="1"/>
</dbReference>
<feature type="domain" description="Peptidase M48" evidence="12">
    <location>
        <begin position="161"/>
        <end position="333"/>
    </location>
</feature>
<dbReference type="PANTHER" id="PTHR43221">
    <property type="entry name" value="PROTEASE HTPX"/>
    <property type="match status" value="1"/>
</dbReference>
<keyword evidence="5" id="KW-0479">Metal-binding</keyword>
<feature type="transmembrane region" description="Helical" evidence="11">
    <location>
        <begin position="338"/>
        <end position="359"/>
    </location>
</feature>
<dbReference type="Gene3D" id="3.30.2010.10">
    <property type="entry name" value="Metalloproteases ('zincins'), catalytic domain"/>
    <property type="match status" value="1"/>
</dbReference>
<keyword evidence="10 11" id="KW-0472">Membrane</keyword>
<keyword evidence="9 13" id="KW-0482">Metalloprotease</keyword>
<feature type="transmembrane region" description="Helical" evidence="11">
    <location>
        <begin position="17"/>
        <end position="40"/>
    </location>
</feature>
<feature type="transmembrane region" description="Helical" evidence="11">
    <location>
        <begin position="544"/>
        <end position="566"/>
    </location>
</feature>
<keyword evidence="3" id="KW-0645">Protease</keyword>
<evidence type="ECO:0000256" key="1">
    <source>
        <dbReference type="ARBA" id="ARBA00001947"/>
    </source>
</evidence>
<keyword evidence="14" id="KW-1185">Reference proteome</keyword>
<keyword evidence="2" id="KW-1003">Cell membrane</keyword>
<evidence type="ECO:0000256" key="5">
    <source>
        <dbReference type="ARBA" id="ARBA00022723"/>
    </source>
</evidence>
<dbReference type="Pfam" id="PF01435">
    <property type="entry name" value="Peptidase_M48"/>
    <property type="match status" value="1"/>
</dbReference>
<evidence type="ECO:0000259" key="12">
    <source>
        <dbReference type="Pfam" id="PF01435"/>
    </source>
</evidence>
<sequence length="962" mass="102069">MRLAPGATGVTGTGARFALLMVVVTASSIAMLDSVLMTAFSPGRVMQGPVGCLLAAGVDPGGDDLDKLLASISRMEPLRECLSSAPGVPFLEGMVATLVLLALAGLVYRLTPSVRDRWRKTLPVEAVDADGALAAELAALRERTGIRSQLRFRVDPARMTSGASAYGRTGRYTVCLHAGLLARRGTDPEGFRAVVLHELAHVHHRDVDFAYASTALWRVFVLLALLPYLFQNGRVLAIGLSGSTGSPYWPGTASMITYSVLSGLLLVALVHLARADLLRRRELHADVQAVAWGATAAGWNPSAPSDSVEPLLHRVTSLLRTHPGWAERRRVLADTAGLFRVSPLAMFLTGASASLLIWAAVPGLSGGPGTAWLTTALVAPVLCAALGLSIVRTSRTAAGHPESGVLPGLWLGCGLLVGELVNSGQYGVDWLLSKPAYLLVFLLIGAVPAVWWAQSVRLALGLPKRWQRRAAAPICAVVTLIVLWGGLRWWQLGGWPHAMGGADLGGALRTYVEAAPGPWHDYDVDLSAMTTGIPLLSPLHRNGLIGAAALAMWLLPLLVQLLLVRVRAGGAGLRLRRTLQAGLAGGAVSWAGLAVASYALHAGRPTTPAERLGAFQTVQMWWLVVTVLAACLLTAALVAAFSRRHWLLRALIASQVVQLMAYGGMLLLVSADGCFGPLNVIGGRCSWQPELGLDTSERVIGLTLFHAPLGAACAALVGAGAAWALRRLRGLPTADGAGIPAPAITSRRRPVLLDVGTVLVLALPAVLLTVLMQANAMSAAPSPNVRPGEIRDLTGLISSPPRARAAKIREWQAAYWLSKGGQARVRRINDAVRAVDFELLNAARQKPNKDGLVQPDEKAFHRVCGTLGKRVDAARSYFPVPDRGLRESWSEALRLLDRGARSCQEAMVPGRANQHATDAELSALFLQSLDDMRKGTDALRRTLQDITKRATTAGDSGDSGDS</sequence>
<dbReference type="RefSeq" id="WP_248867960.1">
    <property type="nucleotide sequence ID" value="NZ_CP086322.1"/>
</dbReference>
<feature type="transmembrane region" description="Helical" evidence="11">
    <location>
        <begin position="436"/>
        <end position="458"/>
    </location>
</feature>
<feature type="transmembrane region" description="Helical" evidence="11">
    <location>
        <begin position="699"/>
        <end position="725"/>
    </location>
</feature>
<feature type="transmembrane region" description="Helical" evidence="11">
    <location>
        <begin position="371"/>
        <end position="391"/>
    </location>
</feature>
<organism evidence="13 14">
    <name type="scientific">Streptomyces halobius</name>
    <dbReference type="NCBI Taxonomy" id="2879846"/>
    <lineage>
        <taxon>Bacteria</taxon>
        <taxon>Bacillati</taxon>
        <taxon>Actinomycetota</taxon>
        <taxon>Actinomycetes</taxon>
        <taxon>Kitasatosporales</taxon>
        <taxon>Streptomycetaceae</taxon>
        <taxon>Streptomyces</taxon>
    </lineage>
</organism>
<feature type="transmembrane region" description="Helical" evidence="11">
    <location>
        <begin position="470"/>
        <end position="490"/>
    </location>
</feature>
<feature type="transmembrane region" description="Helical" evidence="11">
    <location>
        <begin position="250"/>
        <end position="273"/>
    </location>
</feature>
<dbReference type="EMBL" id="CP086322">
    <property type="protein sequence ID" value="UQA97042.1"/>
    <property type="molecule type" value="Genomic_DNA"/>
</dbReference>
<feature type="transmembrane region" description="Helical" evidence="11">
    <location>
        <begin position="90"/>
        <end position="110"/>
    </location>
</feature>
<dbReference type="InterPro" id="IPR001915">
    <property type="entry name" value="Peptidase_M48"/>
</dbReference>
<evidence type="ECO:0000313" key="13">
    <source>
        <dbReference type="EMBL" id="UQA97042.1"/>
    </source>
</evidence>
<evidence type="ECO:0000256" key="11">
    <source>
        <dbReference type="SAM" id="Phobius"/>
    </source>
</evidence>
<keyword evidence="8 11" id="KW-1133">Transmembrane helix</keyword>
<evidence type="ECO:0000256" key="3">
    <source>
        <dbReference type="ARBA" id="ARBA00022670"/>
    </source>
</evidence>
<keyword evidence="6 13" id="KW-0378">Hydrolase</keyword>
<comment type="cofactor">
    <cofactor evidence="1">
        <name>Zn(2+)</name>
        <dbReference type="ChEBI" id="CHEBI:29105"/>
    </cofactor>
</comment>
<evidence type="ECO:0000256" key="10">
    <source>
        <dbReference type="ARBA" id="ARBA00023136"/>
    </source>
</evidence>
<feature type="transmembrane region" description="Helical" evidence="11">
    <location>
        <begin position="403"/>
        <end position="424"/>
    </location>
</feature>
<gene>
    <name evidence="13" type="ORF">K9S39_38845</name>
</gene>
<evidence type="ECO:0000256" key="6">
    <source>
        <dbReference type="ARBA" id="ARBA00022801"/>
    </source>
</evidence>
<feature type="transmembrane region" description="Helical" evidence="11">
    <location>
        <begin position="620"/>
        <end position="639"/>
    </location>
</feature>
<name>A0ABY4MI63_9ACTN</name>
<evidence type="ECO:0000256" key="9">
    <source>
        <dbReference type="ARBA" id="ARBA00023049"/>
    </source>
</evidence>
<evidence type="ECO:0000256" key="2">
    <source>
        <dbReference type="ARBA" id="ARBA00022475"/>
    </source>
</evidence>